<dbReference type="Proteomes" id="UP000553766">
    <property type="component" value="Unassembled WGS sequence"/>
</dbReference>
<dbReference type="Gene3D" id="3.30.565.10">
    <property type="entry name" value="Histidine kinase-like ATPase, C-terminal domain"/>
    <property type="match status" value="1"/>
</dbReference>
<keyword evidence="12 15" id="KW-1133">Transmembrane helix</keyword>
<evidence type="ECO:0000259" key="16">
    <source>
        <dbReference type="PROSITE" id="PS50109"/>
    </source>
</evidence>
<dbReference type="SUPFAM" id="SSF55874">
    <property type="entry name" value="ATPase domain of HSP90 chaperone/DNA topoisomerase II/histidine kinase"/>
    <property type="match status" value="1"/>
</dbReference>
<keyword evidence="13" id="KW-0902">Two-component regulatory system</keyword>
<keyword evidence="9" id="KW-0547">Nucleotide-binding</keyword>
<comment type="catalytic activity">
    <reaction evidence="1">
        <text>ATP + protein L-histidine = ADP + protein N-phospho-L-histidine.</text>
        <dbReference type="EC" id="2.7.13.3"/>
    </reaction>
</comment>
<dbReference type="EC" id="2.7.13.3" evidence="3"/>
<dbReference type="AlphaFoldDB" id="A0A840WHR2"/>
<evidence type="ECO:0000256" key="3">
    <source>
        <dbReference type="ARBA" id="ARBA00012438"/>
    </source>
</evidence>
<comment type="caution">
    <text evidence="18">The sequence shown here is derived from an EMBL/GenBank/DDBJ whole genome shotgun (WGS) entry which is preliminary data.</text>
</comment>
<dbReference type="GO" id="GO:0005886">
    <property type="term" value="C:plasma membrane"/>
    <property type="evidence" value="ECO:0007669"/>
    <property type="project" value="UniProtKB-SubCell"/>
</dbReference>
<proteinExistence type="predicted"/>
<dbReference type="SUPFAM" id="SSF47384">
    <property type="entry name" value="Homodimeric domain of signal transducing histidine kinase"/>
    <property type="match status" value="1"/>
</dbReference>
<dbReference type="InterPro" id="IPR004358">
    <property type="entry name" value="Sig_transdc_His_kin-like_C"/>
</dbReference>
<dbReference type="EMBL" id="JACIJS010000002">
    <property type="protein sequence ID" value="MBB5514668.1"/>
    <property type="molecule type" value="Genomic_DNA"/>
</dbReference>
<gene>
    <name evidence="18" type="ORF">FHS89_000674</name>
</gene>
<evidence type="ECO:0000256" key="13">
    <source>
        <dbReference type="ARBA" id="ARBA00023012"/>
    </source>
</evidence>
<dbReference type="InterPro" id="IPR003660">
    <property type="entry name" value="HAMP_dom"/>
</dbReference>
<keyword evidence="14 15" id="KW-0472">Membrane</keyword>
<evidence type="ECO:0000256" key="5">
    <source>
        <dbReference type="ARBA" id="ARBA00022519"/>
    </source>
</evidence>
<dbReference type="InterPro" id="IPR005467">
    <property type="entry name" value="His_kinase_dom"/>
</dbReference>
<evidence type="ECO:0000256" key="10">
    <source>
        <dbReference type="ARBA" id="ARBA00022777"/>
    </source>
</evidence>
<evidence type="ECO:0000256" key="9">
    <source>
        <dbReference type="ARBA" id="ARBA00022741"/>
    </source>
</evidence>
<name>A0A840WHR2_9RHOB</name>
<evidence type="ECO:0000256" key="7">
    <source>
        <dbReference type="ARBA" id="ARBA00022679"/>
    </source>
</evidence>
<evidence type="ECO:0000256" key="6">
    <source>
        <dbReference type="ARBA" id="ARBA00022553"/>
    </source>
</evidence>
<feature type="domain" description="Histidine kinase" evidence="16">
    <location>
        <begin position="242"/>
        <end position="444"/>
    </location>
</feature>
<dbReference type="RefSeq" id="WP_184008536.1">
    <property type="nucleotide sequence ID" value="NZ_JACIJS010000002.1"/>
</dbReference>
<dbReference type="PANTHER" id="PTHR44936:SF5">
    <property type="entry name" value="SENSOR HISTIDINE KINASE ENVZ"/>
    <property type="match status" value="1"/>
</dbReference>
<evidence type="ECO:0000313" key="19">
    <source>
        <dbReference type="Proteomes" id="UP000553766"/>
    </source>
</evidence>
<dbReference type="GO" id="GO:0005524">
    <property type="term" value="F:ATP binding"/>
    <property type="evidence" value="ECO:0007669"/>
    <property type="project" value="UniProtKB-KW"/>
</dbReference>
<evidence type="ECO:0000256" key="14">
    <source>
        <dbReference type="ARBA" id="ARBA00023136"/>
    </source>
</evidence>
<evidence type="ECO:0000259" key="17">
    <source>
        <dbReference type="PROSITE" id="PS50885"/>
    </source>
</evidence>
<dbReference type="InterPro" id="IPR036890">
    <property type="entry name" value="HATPase_C_sf"/>
</dbReference>
<evidence type="ECO:0000256" key="8">
    <source>
        <dbReference type="ARBA" id="ARBA00022692"/>
    </source>
</evidence>
<dbReference type="PANTHER" id="PTHR44936">
    <property type="entry name" value="SENSOR PROTEIN CREC"/>
    <property type="match status" value="1"/>
</dbReference>
<evidence type="ECO:0000313" key="18">
    <source>
        <dbReference type="EMBL" id="MBB5514668.1"/>
    </source>
</evidence>
<dbReference type="Pfam" id="PF02518">
    <property type="entry name" value="HATPase_c"/>
    <property type="match status" value="1"/>
</dbReference>
<keyword evidence="5" id="KW-0997">Cell inner membrane</keyword>
<keyword evidence="19" id="KW-1185">Reference proteome</keyword>
<feature type="domain" description="HAMP" evidence="17">
    <location>
        <begin position="183"/>
        <end position="234"/>
    </location>
</feature>
<evidence type="ECO:0000256" key="15">
    <source>
        <dbReference type="SAM" id="Phobius"/>
    </source>
</evidence>
<feature type="transmembrane region" description="Helical" evidence="15">
    <location>
        <begin position="162"/>
        <end position="182"/>
    </location>
</feature>
<evidence type="ECO:0000256" key="4">
    <source>
        <dbReference type="ARBA" id="ARBA00022475"/>
    </source>
</evidence>
<dbReference type="InterPro" id="IPR003661">
    <property type="entry name" value="HisK_dim/P_dom"/>
</dbReference>
<dbReference type="CDD" id="cd00082">
    <property type="entry name" value="HisKA"/>
    <property type="match status" value="1"/>
</dbReference>
<feature type="transmembrane region" description="Helical" evidence="15">
    <location>
        <begin position="20"/>
        <end position="39"/>
    </location>
</feature>
<dbReference type="PRINTS" id="PR00344">
    <property type="entry name" value="BCTRLSENSOR"/>
</dbReference>
<evidence type="ECO:0000256" key="11">
    <source>
        <dbReference type="ARBA" id="ARBA00022840"/>
    </source>
</evidence>
<comment type="subcellular location">
    <subcellularLocation>
        <location evidence="2">Cell inner membrane</location>
        <topology evidence="2">Multi-pass membrane protein</topology>
    </subcellularLocation>
</comment>
<keyword evidence="6" id="KW-0597">Phosphoprotein</keyword>
<dbReference type="PROSITE" id="PS50109">
    <property type="entry name" value="HIS_KIN"/>
    <property type="match status" value="1"/>
</dbReference>
<dbReference type="SMART" id="SM00387">
    <property type="entry name" value="HATPase_c"/>
    <property type="match status" value="1"/>
</dbReference>
<dbReference type="Pfam" id="PF00512">
    <property type="entry name" value="HisKA"/>
    <property type="match status" value="1"/>
</dbReference>
<dbReference type="SMART" id="SM00304">
    <property type="entry name" value="HAMP"/>
    <property type="match status" value="1"/>
</dbReference>
<reference evidence="18 19" key="1">
    <citation type="submission" date="2020-08" db="EMBL/GenBank/DDBJ databases">
        <title>Genomic Encyclopedia of Type Strains, Phase IV (KMG-IV): sequencing the most valuable type-strain genomes for metagenomic binning, comparative biology and taxonomic classification.</title>
        <authorList>
            <person name="Goeker M."/>
        </authorList>
    </citation>
    <scope>NUCLEOTIDE SEQUENCE [LARGE SCALE GENOMIC DNA]</scope>
    <source>
        <strain evidence="18 19">DSM 103377</strain>
    </source>
</reference>
<evidence type="ECO:0000256" key="2">
    <source>
        <dbReference type="ARBA" id="ARBA00004429"/>
    </source>
</evidence>
<keyword evidence="7 18" id="KW-0808">Transferase</keyword>
<keyword evidence="4" id="KW-1003">Cell membrane</keyword>
<keyword evidence="11" id="KW-0067">ATP-binding</keyword>
<evidence type="ECO:0000256" key="12">
    <source>
        <dbReference type="ARBA" id="ARBA00022989"/>
    </source>
</evidence>
<dbReference type="SMART" id="SM00388">
    <property type="entry name" value="HisKA"/>
    <property type="match status" value="1"/>
</dbReference>
<keyword evidence="8 15" id="KW-0812">Transmembrane</keyword>
<accession>A0A840WHR2</accession>
<keyword evidence="10 18" id="KW-0418">Kinase</keyword>
<dbReference type="InterPro" id="IPR003594">
    <property type="entry name" value="HATPase_dom"/>
</dbReference>
<dbReference type="CDD" id="cd00075">
    <property type="entry name" value="HATPase"/>
    <property type="match status" value="1"/>
</dbReference>
<dbReference type="InterPro" id="IPR036097">
    <property type="entry name" value="HisK_dim/P_sf"/>
</dbReference>
<evidence type="ECO:0000256" key="1">
    <source>
        <dbReference type="ARBA" id="ARBA00000085"/>
    </source>
</evidence>
<dbReference type="GO" id="GO:0000155">
    <property type="term" value="F:phosphorelay sensor kinase activity"/>
    <property type="evidence" value="ECO:0007669"/>
    <property type="project" value="InterPro"/>
</dbReference>
<dbReference type="PROSITE" id="PS50885">
    <property type="entry name" value="HAMP"/>
    <property type="match status" value="1"/>
</dbReference>
<dbReference type="InterPro" id="IPR050980">
    <property type="entry name" value="2C_sensor_his_kinase"/>
</dbReference>
<protein>
    <recommendedName>
        <fullName evidence="3">histidine kinase</fullName>
        <ecNumber evidence="3">2.7.13.3</ecNumber>
    </recommendedName>
</protein>
<sequence>MINFAWLKRYMPTKLFGRTLIILIIPVFGIQLVVGVLFIQRHFEGVTRQMAGSVGSELTYLIATVDTVDPLSNAIQLEATADLLGFTLDYVPGGTVTPGRELGFLDVSGREMERTLRDIIARPMRISTTEIRKSVRIDIQTDTGLLTAIVPQRRMIASNPHLLFTWTILTSLVLLGISILFLRNQVRPIRKLALAAEAFGKGQSMKFRPQGAEEVRRAGAAFLAMRQRLERQIESRTAMLSGVSHDLRTPLTRMRLALAVAEPSPEVEELQHDVEEMERMLEGFLAFARGEGTEETADVDATEFIRRIAQDARREGAVLTLNILNDTPNDTSVPMREMALGRAVRNLVSNAIRHGDEVRLTLRLQPSSMEIAVADDGPGIPEHQREEALKAFTRLDAARNQDQGGGVGLGLSIAADVARGHGGKLVLGTSQALGGLRAAIRIPR</sequence>
<dbReference type="Gene3D" id="1.10.287.130">
    <property type="match status" value="1"/>
</dbReference>
<organism evidence="18 19">
    <name type="scientific">Rubricella aquisinus</name>
    <dbReference type="NCBI Taxonomy" id="2028108"/>
    <lineage>
        <taxon>Bacteria</taxon>
        <taxon>Pseudomonadati</taxon>
        <taxon>Pseudomonadota</taxon>
        <taxon>Alphaproteobacteria</taxon>
        <taxon>Rhodobacterales</taxon>
        <taxon>Paracoccaceae</taxon>
        <taxon>Rubricella</taxon>
    </lineage>
</organism>